<evidence type="ECO:0000256" key="2">
    <source>
        <dbReference type="ARBA" id="ARBA00022771"/>
    </source>
</evidence>
<feature type="domain" description="FYVE-type" evidence="5">
    <location>
        <begin position="322"/>
        <end position="382"/>
    </location>
</feature>
<sequence length="688" mass="77105">MGVRKASRVSQTSETEGLMVNDRRGDEYMVMASQEITDDVLATFPKLQNAVEEVKGKLRNRWKQHRPKNGVELYELVPNAGNDADVAHALLATAELKCHVNEVLSVLVHQDPEEMDATFQSIGGRKVRGGGIHYQQLHPLDSQLVHDVNTQPDAALFGVQTVVVRPKFSVKRHSKLRIGFSTCTIRFPKRDRAYHLMKTLPKRVHSRVVPESEGTALDGKHDHLAIGWDIKLADEGEYGCGNHTTRVIAHSYISTVPPVEFGRLHPASLNSSSLAQHRKAYSNADAERVIGVLTKSLREFETVIRRRRLGFQTFVNRPNEEDVDTPICLICRMKFSLFRHDHFCRLCGHIVCGECSGMYEVEAPIGHVYKKRYCVACIRRVDACHFEDEDLVPALGPIVVDTPEEDWESSVVSLTDSLLSDDPEENLKALESLDDLIHLDSLPTKEFEDELARGRTSSTTTSKISVGNPIRKKVTRGLEQRLHAHLKAAKDTYRAEDCAVYGKERDYAFEYKPEALSHPDIPLAPVIDAEKDTRRLSYMQTTGVLEEDYDRSALDLIAKMAAKRLGCPIGFVGAVGETHFHALGNYKLDLPSPLTRDENLCTHTIYAERPMILKNPQRDMRFVQLPSMRGGVQFYAGFPIRAPDGTVLGSLCAVDIKPHENIGTKEYATMEMLTGLAAELIVPKTKQK</sequence>
<keyword evidence="3" id="KW-0862">Zinc</keyword>
<comment type="caution">
    <text evidence="6">The sequence shown here is derived from an EMBL/GenBank/DDBJ whole genome shotgun (WGS) entry which is preliminary data.</text>
</comment>
<keyword evidence="7" id="KW-1185">Reference proteome</keyword>
<dbReference type="InterPro" id="IPR011011">
    <property type="entry name" value="Znf_FYVE_PHD"/>
</dbReference>
<dbReference type="GO" id="GO:0008270">
    <property type="term" value="F:zinc ion binding"/>
    <property type="evidence" value="ECO:0007669"/>
    <property type="project" value="UniProtKB-KW"/>
</dbReference>
<dbReference type="Proteomes" id="UP000794436">
    <property type="component" value="Unassembled WGS sequence"/>
</dbReference>
<gene>
    <name evidence="6" type="ORF">Poli38472_013641</name>
</gene>
<evidence type="ECO:0000313" key="7">
    <source>
        <dbReference type="Proteomes" id="UP000794436"/>
    </source>
</evidence>
<name>A0A8K1CEP1_PYTOL</name>
<dbReference type="EMBL" id="SPLM01000077">
    <property type="protein sequence ID" value="TMW61178.1"/>
    <property type="molecule type" value="Genomic_DNA"/>
</dbReference>
<accession>A0A8K1CEP1</accession>
<protein>
    <recommendedName>
        <fullName evidence="5">FYVE-type domain-containing protein</fullName>
    </recommendedName>
</protein>
<dbReference type="SMART" id="SM00064">
    <property type="entry name" value="FYVE"/>
    <property type="match status" value="1"/>
</dbReference>
<dbReference type="OrthoDB" id="21225at2759"/>
<dbReference type="Gene3D" id="3.30.450.40">
    <property type="match status" value="1"/>
</dbReference>
<dbReference type="Pfam" id="PF01363">
    <property type="entry name" value="FYVE"/>
    <property type="match status" value="1"/>
</dbReference>
<dbReference type="CDD" id="cd00065">
    <property type="entry name" value="FYVE_like_SF"/>
    <property type="match status" value="1"/>
</dbReference>
<dbReference type="InterPro" id="IPR000306">
    <property type="entry name" value="Znf_FYVE"/>
</dbReference>
<keyword evidence="2 4" id="KW-0863">Zinc-finger</keyword>
<dbReference type="InterPro" id="IPR017455">
    <property type="entry name" value="Znf_FYVE-rel"/>
</dbReference>
<organism evidence="6 7">
    <name type="scientific">Pythium oligandrum</name>
    <name type="common">Mycoparasitic fungus</name>
    <dbReference type="NCBI Taxonomy" id="41045"/>
    <lineage>
        <taxon>Eukaryota</taxon>
        <taxon>Sar</taxon>
        <taxon>Stramenopiles</taxon>
        <taxon>Oomycota</taxon>
        <taxon>Peronosporomycetes</taxon>
        <taxon>Pythiales</taxon>
        <taxon>Pythiaceae</taxon>
        <taxon>Pythium</taxon>
    </lineage>
</organism>
<evidence type="ECO:0000256" key="1">
    <source>
        <dbReference type="ARBA" id="ARBA00022723"/>
    </source>
</evidence>
<dbReference type="InterPro" id="IPR029016">
    <property type="entry name" value="GAF-like_dom_sf"/>
</dbReference>
<evidence type="ECO:0000313" key="6">
    <source>
        <dbReference type="EMBL" id="TMW61178.1"/>
    </source>
</evidence>
<dbReference type="Gene3D" id="3.30.40.10">
    <property type="entry name" value="Zinc/RING finger domain, C3HC4 (zinc finger)"/>
    <property type="match status" value="1"/>
</dbReference>
<dbReference type="PANTHER" id="PTHR43102:SF2">
    <property type="entry name" value="GAF DOMAIN-CONTAINING PROTEIN"/>
    <property type="match status" value="1"/>
</dbReference>
<reference evidence="6" key="1">
    <citation type="submission" date="2019-03" db="EMBL/GenBank/DDBJ databases">
        <title>Long read genome sequence of the mycoparasitic Pythium oligandrum ATCC 38472 isolated from sugarbeet rhizosphere.</title>
        <authorList>
            <person name="Gaulin E."/>
        </authorList>
    </citation>
    <scope>NUCLEOTIDE SEQUENCE</scope>
    <source>
        <strain evidence="6">ATCC 38472_TT</strain>
    </source>
</reference>
<dbReference type="SUPFAM" id="SSF55781">
    <property type="entry name" value="GAF domain-like"/>
    <property type="match status" value="1"/>
</dbReference>
<keyword evidence="1" id="KW-0479">Metal-binding</keyword>
<dbReference type="PROSITE" id="PS50178">
    <property type="entry name" value="ZF_FYVE"/>
    <property type="match status" value="1"/>
</dbReference>
<proteinExistence type="predicted"/>
<evidence type="ECO:0000256" key="3">
    <source>
        <dbReference type="ARBA" id="ARBA00022833"/>
    </source>
</evidence>
<dbReference type="PANTHER" id="PTHR43102">
    <property type="entry name" value="SLR1143 PROTEIN"/>
    <property type="match status" value="1"/>
</dbReference>
<evidence type="ECO:0000256" key="4">
    <source>
        <dbReference type="PROSITE-ProRule" id="PRU00091"/>
    </source>
</evidence>
<dbReference type="SUPFAM" id="SSF57903">
    <property type="entry name" value="FYVE/PHD zinc finger"/>
    <property type="match status" value="1"/>
</dbReference>
<evidence type="ECO:0000259" key="5">
    <source>
        <dbReference type="PROSITE" id="PS50178"/>
    </source>
</evidence>
<dbReference type="AlphaFoldDB" id="A0A8K1CEP1"/>
<dbReference type="InterPro" id="IPR013083">
    <property type="entry name" value="Znf_RING/FYVE/PHD"/>
</dbReference>